<sequence length="90" mass="9367">MLLLGYWALAGSALLQPGLSSGPRLVLALALVAAALLVVAAVAVPVLARWLLPGLRAVARRFRTSARRLLDPGAPGRPRPRAPTPYPAAV</sequence>
<comment type="caution">
    <text evidence="3">The sequence shown here is derived from an EMBL/GenBank/DDBJ whole genome shotgun (WGS) entry which is preliminary data.</text>
</comment>
<gene>
    <name evidence="3" type="ORF">FHX34_101574</name>
</gene>
<dbReference type="EMBL" id="VIWY01000001">
    <property type="protein sequence ID" value="TWG25604.1"/>
    <property type="molecule type" value="Genomic_DNA"/>
</dbReference>
<dbReference type="InterPro" id="IPR045635">
    <property type="entry name" value="DUF6412"/>
</dbReference>
<accession>A0A561WP14</accession>
<feature type="compositionally biased region" description="Pro residues" evidence="1">
    <location>
        <begin position="75"/>
        <end position="90"/>
    </location>
</feature>
<keyword evidence="2" id="KW-1133">Transmembrane helix</keyword>
<evidence type="ECO:0000256" key="1">
    <source>
        <dbReference type="SAM" id="MobiDB-lite"/>
    </source>
</evidence>
<dbReference type="RefSeq" id="WP_122981107.1">
    <property type="nucleotide sequence ID" value="NZ_BOMX01000013.1"/>
</dbReference>
<feature type="region of interest" description="Disordered" evidence="1">
    <location>
        <begin position="69"/>
        <end position="90"/>
    </location>
</feature>
<keyword evidence="2" id="KW-0812">Transmembrane</keyword>
<keyword evidence="2" id="KW-0472">Membrane</keyword>
<protein>
    <submittedName>
        <fullName evidence="3">Uncharacterized protein</fullName>
    </submittedName>
</protein>
<organism evidence="3 4">
    <name type="scientific">Actinoplanes teichomyceticus</name>
    <dbReference type="NCBI Taxonomy" id="1867"/>
    <lineage>
        <taxon>Bacteria</taxon>
        <taxon>Bacillati</taxon>
        <taxon>Actinomycetota</taxon>
        <taxon>Actinomycetes</taxon>
        <taxon>Micromonosporales</taxon>
        <taxon>Micromonosporaceae</taxon>
        <taxon>Actinoplanes</taxon>
    </lineage>
</organism>
<dbReference type="AlphaFoldDB" id="A0A561WP14"/>
<evidence type="ECO:0000256" key="2">
    <source>
        <dbReference type="SAM" id="Phobius"/>
    </source>
</evidence>
<proteinExistence type="predicted"/>
<feature type="transmembrane region" description="Helical" evidence="2">
    <location>
        <begin position="25"/>
        <end position="52"/>
    </location>
</feature>
<dbReference type="Pfam" id="PF19950">
    <property type="entry name" value="DUF6412"/>
    <property type="match status" value="1"/>
</dbReference>
<reference evidence="3 4" key="1">
    <citation type="submission" date="2019-06" db="EMBL/GenBank/DDBJ databases">
        <title>Sequencing the genomes of 1000 actinobacteria strains.</title>
        <authorList>
            <person name="Klenk H.-P."/>
        </authorList>
    </citation>
    <scope>NUCLEOTIDE SEQUENCE [LARGE SCALE GENOMIC DNA]</scope>
    <source>
        <strain evidence="3 4">DSM 43866</strain>
    </source>
</reference>
<evidence type="ECO:0000313" key="3">
    <source>
        <dbReference type="EMBL" id="TWG25604.1"/>
    </source>
</evidence>
<name>A0A561WP14_ACTTI</name>
<evidence type="ECO:0000313" key="4">
    <source>
        <dbReference type="Proteomes" id="UP000320239"/>
    </source>
</evidence>
<dbReference type="Proteomes" id="UP000320239">
    <property type="component" value="Unassembled WGS sequence"/>
</dbReference>
<keyword evidence="4" id="KW-1185">Reference proteome</keyword>